<reference evidence="4" key="2">
    <citation type="submission" date="2019-07" db="EMBL/GenBank/DDBJ databases">
        <authorList>
            <person name="Buck C."/>
            <person name="Tisza M."/>
        </authorList>
    </citation>
    <scope>NUCLEOTIDE SEQUENCE</scope>
    <source>
        <strain evidence="4">0104</strain>
    </source>
</reference>
<evidence type="ECO:0000256" key="3">
    <source>
        <dbReference type="ARBA" id="ARBA00023109"/>
    </source>
</evidence>
<accession>A0A5H3CM07</accession>
<dbReference type="SUPFAM" id="SSF53098">
    <property type="entry name" value="Ribonuclease H-like"/>
    <property type="match status" value="1"/>
</dbReference>
<organism evidence="4 5">
    <name type="scientific">Bos-associated insect adintovirus</name>
    <dbReference type="NCBI Taxonomy" id="2597806"/>
    <lineage>
        <taxon>Viruses</taxon>
        <taxon>Varidnaviria</taxon>
        <taxon>Bamfordvirae</taxon>
        <taxon>Preplasmiviricota</taxon>
        <taxon>Polisuviricotina</taxon>
        <taxon>Polintoviricetes</taxon>
        <taxon>Orthopolintovirales</taxon>
        <taxon>Adintoviridae</taxon>
    </lineage>
</organism>
<keyword evidence="2" id="KW-0548">Nucleotidyltransferase</keyword>
<dbReference type="InterPro" id="IPR043502">
    <property type="entry name" value="DNA/RNA_pol_sf"/>
</dbReference>
<dbReference type="GO" id="GO:0039693">
    <property type="term" value="P:viral DNA genome replication"/>
    <property type="evidence" value="ECO:0007669"/>
    <property type="project" value="UniProtKB-KW"/>
</dbReference>
<dbReference type="GO" id="GO:0000166">
    <property type="term" value="F:nucleotide binding"/>
    <property type="evidence" value="ECO:0007669"/>
    <property type="project" value="InterPro"/>
</dbReference>
<dbReference type="Proteomes" id="UP001227660">
    <property type="component" value="Segment"/>
</dbReference>
<sequence length="1308" mass="152382">MPLSVIWTTVAAMLQTVLDNIRSSSTKNPNRIKGDFETKSAENYPAPVEQASTSRPSIYCCVCHENVPNEKFQGHLRSILHKSRASTEVVQEGVRKIAGAFKNNIATYQLDGRGTDINAFFRKLDSKFSHLILHHVNNHDNLKVNVELFGLYYHPVKDEFDIKSFNTKNVIVVSSTNINELYANFVSEVEAKAKDFEERDSGKFEKQFYLKKTIYLAPYLTGWLLVTLLYLEVSVNKYNPLRASTYVELPKSIYARKAVINVKNEDDQCFKWAILSALHPVESHPERPAHYIKYQDELDFTGMSFPITLDAIPKFEQLNNISVNVYGLDKKFHNGITTYQVIGPLYYTSCKLQVHVNLLLINDDTRRVSHYLWIKNLSRLVSQQINNNQHSKFLCDGCLLYFSKIEKLHMHMQFDCTHVRTKLPTTAIRVDKFGDNCPENVLKFEETEKQMIHPFVVYADFECLLKTYDTCLPYTNDYSRNDSEQTTVEKSFSVRTHRHEPYSFGYYIKCSYDESLSKYVTYRGPNCAEIFVKRLEDDVRNIYQNHLKHVVPMKPLTKEQELLFSNATHCYICERQFKDNELKVKDHNHCTGDFNGAAHSICNLNYKLPKFIPVFFHNLSGYDSHLFIKQLANEGCSLGVIAQNKEKYVSFSKRLLVDARQTSENRTEHVYITIRFVDSFRFMPMSLEKLGSFLSDNQCNEISRHFPDSSKFKLVRQKGVFPYGYVDCVEKLEQSVLPPLNAFEDNFNKSSITSDEYDRAQKVWKEFSCKTLGEYSDVYLKSDVLLLTDVFENFRKICHEVYQLDPCMFLTAPALSWSAMLKYTGIHLELLTDIDMVHFIKKGIRGGISQCSKRKAIANNKYMSDYDPKLPSSYIAYLDATNLYGAALSQYLPYAGFRWLDENEIRDLDIISIADDSPYGYILEVDIKYPEELHDKHNSYPFCPEQIIPPGSKVRKLILSLYNKERYVIHYRNLKQCLREGLKITKVHRVLTFKQSQYMKNYIDLNTQLRNRAKNEFEKSFYKLMNNAVFGKTMENVEKRIDFKLVTHWRNIGRALGAEALIARPNFKACTVFTENFVGVLMNRTEIVYDKPIYVGFCVLDISKTIMYDFYYGFLKKQYGDNVELLYTDTDSFILELYTDDFYKDIKNNITKFDTSNYAIDNKFNIPKTPSVLGKMKDEYAGQIIYEFYGTGAKCYCVITEKDVTKKAKGVKHNVIREKIQPEHYKCCIENSTRVLRSMHVFRSYLHDVYTEIKYKVALSPDDDKRYILPGSIETLAWGHKDINLHIQNDIELHRLLDFLERERNREC</sequence>
<evidence type="ECO:0000313" key="5">
    <source>
        <dbReference type="Proteomes" id="UP001227660"/>
    </source>
</evidence>
<name>A0A5H3CM07_9VIRU</name>
<dbReference type="InterPro" id="IPR017964">
    <property type="entry name" value="DNA-dir_DNA_pol_B_CS"/>
</dbReference>
<dbReference type="InterPro" id="IPR012337">
    <property type="entry name" value="RNaseH-like_sf"/>
</dbReference>
<dbReference type="Gene3D" id="3.30.420.10">
    <property type="entry name" value="Ribonuclease H-like superfamily/Ribonuclease H"/>
    <property type="match status" value="1"/>
</dbReference>
<dbReference type="PANTHER" id="PTHR31511">
    <property type="entry name" value="PROTEIN CBG23764"/>
    <property type="match status" value="1"/>
</dbReference>
<keyword evidence="3" id="KW-0235">DNA replication</keyword>
<evidence type="ECO:0000256" key="1">
    <source>
        <dbReference type="ARBA" id="ARBA00012417"/>
    </source>
</evidence>
<dbReference type="PROSITE" id="PS00116">
    <property type="entry name" value="DNA_POLYMERASE_B"/>
    <property type="match status" value="1"/>
</dbReference>
<proteinExistence type="predicted"/>
<evidence type="ECO:0000313" key="4">
    <source>
        <dbReference type="EMBL" id="DAC80278.1"/>
    </source>
</evidence>
<dbReference type="InterPro" id="IPR036397">
    <property type="entry name" value="RNaseH_sf"/>
</dbReference>
<dbReference type="EMBL" id="BK010889">
    <property type="protein sequence ID" value="DAC80278.1"/>
    <property type="molecule type" value="Genomic_DNA"/>
</dbReference>
<keyword evidence="3" id="KW-1194">Viral DNA replication</keyword>
<evidence type="ECO:0000256" key="2">
    <source>
        <dbReference type="ARBA" id="ARBA00022932"/>
    </source>
</evidence>
<dbReference type="GO" id="GO:0003676">
    <property type="term" value="F:nucleic acid binding"/>
    <property type="evidence" value="ECO:0007669"/>
    <property type="project" value="InterPro"/>
</dbReference>
<reference evidence="4" key="1">
    <citation type="journal article" date="2019" name="J. ISSAAS">
        <title>Identification of 'Missing Link' Families of Small DNA Tumor Viruses.</title>
        <authorList>
            <person name="Welch N.L."/>
            <person name="Tisza M.J."/>
            <person name="Belford A."/>
            <person name="Pastrana D.V."/>
            <person name="Pang Y.-Y.S."/>
            <person name="Schiller J.T."/>
            <person name="An P."/>
            <person name="Cantalupo P.G."/>
            <person name="Pipas J.M."/>
            <person name="Koda S."/>
            <person name="Subramaniam K."/>
            <person name="Waltzek T.B."/>
            <person name="Bian C."/>
            <person name="Shi Q."/>
            <person name="Ruan Z."/>
            <person name="Ng T.F.-F."/>
            <person name="Starrett G.J."/>
            <person name="Buck C.B."/>
        </authorList>
    </citation>
    <scope>NUCLEOTIDE SEQUENCE</scope>
    <source>
        <strain evidence="4">0104</strain>
    </source>
</reference>
<dbReference type="SUPFAM" id="SSF56672">
    <property type="entry name" value="DNA/RNA polymerases"/>
    <property type="match status" value="1"/>
</dbReference>
<keyword evidence="2" id="KW-0239">DNA-directed DNA polymerase</keyword>
<dbReference type="PANTHER" id="PTHR31511:SF12">
    <property type="entry name" value="RHO TERMINATION FACTOR N-TERMINAL DOMAIN-CONTAINING PROTEIN"/>
    <property type="match status" value="1"/>
</dbReference>
<protein>
    <recommendedName>
        <fullName evidence="1">DNA-directed DNA polymerase</fullName>
        <ecNumber evidence="1">2.7.7.7</ecNumber>
    </recommendedName>
</protein>
<dbReference type="GO" id="GO:0003887">
    <property type="term" value="F:DNA-directed DNA polymerase activity"/>
    <property type="evidence" value="ECO:0007669"/>
    <property type="project" value="UniProtKB-KW"/>
</dbReference>
<keyword evidence="2" id="KW-0808">Transferase</keyword>
<dbReference type="EC" id="2.7.7.7" evidence="1"/>